<keyword evidence="17" id="KW-1185">Reference proteome</keyword>
<dbReference type="Pfam" id="PF20645">
    <property type="entry name" value="Rrn7_cyclin_C"/>
    <property type="match status" value="1"/>
</dbReference>
<organism evidence="16 17">
    <name type="scientific">Ustilaginoidea virens</name>
    <name type="common">Rice false smut fungus</name>
    <name type="synonym">Villosiclava virens</name>
    <dbReference type="NCBI Taxonomy" id="1159556"/>
    <lineage>
        <taxon>Eukaryota</taxon>
        <taxon>Fungi</taxon>
        <taxon>Dikarya</taxon>
        <taxon>Ascomycota</taxon>
        <taxon>Pezizomycotina</taxon>
        <taxon>Sordariomycetes</taxon>
        <taxon>Hypocreomycetidae</taxon>
        <taxon>Hypocreales</taxon>
        <taxon>Clavicipitaceae</taxon>
        <taxon>Ustilaginoidea</taxon>
    </lineage>
</organism>
<keyword evidence="8" id="KW-0689">Ribosomal protein</keyword>
<evidence type="ECO:0000256" key="8">
    <source>
        <dbReference type="ARBA" id="ARBA00022980"/>
    </source>
</evidence>
<comment type="similarity">
    <text evidence="4">In the N-terminal section; belongs to the ubiquitin family.</text>
</comment>
<dbReference type="InterPro" id="IPR050158">
    <property type="entry name" value="Ubiquitin_ubiquitin-like"/>
</dbReference>
<evidence type="ECO:0000256" key="1">
    <source>
        <dbReference type="ARBA" id="ARBA00002241"/>
    </source>
</evidence>
<dbReference type="Proteomes" id="UP000027002">
    <property type="component" value="Chromosome 1"/>
</dbReference>
<reference evidence="16" key="1">
    <citation type="submission" date="2020-03" db="EMBL/GenBank/DDBJ databases">
        <title>A mixture of massive structural variations and highly conserved coding sequences in Ustilaginoidea virens genome.</title>
        <authorList>
            <person name="Zhang K."/>
            <person name="Zhao Z."/>
            <person name="Zhang Z."/>
            <person name="Li Y."/>
            <person name="Hsiang T."/>
            <person name="Sun W."/>
        </authorList>
    </citation>
    <scope>NUCLEOTIDE SEQUENCE</scope>
    <source>
        <strain evidence="16">UV-8b</strain>
    </source>
</reference>
<comment type="similarity">
    <text evidence="5">In the C-terminal section; belongs to the eukaryotic ribosomal protein eL40 family.</text>
</comment>
<dbReference type="GO" id="GO:0005840">
    <property type="term" value="C:ribosome"/>
    <property type="evidence" value="ECO:0007669"/>
    <property type="project" value="UniProtKB-KW"/>
</dbReference>
<dbReference type="PROSITE" id="PS00299">
    <property type="entry name" value="UBIQUITIN_1"/>
    <property type="match status" value="1"/>
</dbReference>
<dbReference type="InterPro" id="IPR048538">
    <property type="entry name" value="Rrn7_cyclin_C"/>
</dbReference>
<dbReference type="Pfam" id="PF20644">
    <property type="entry name" value="Rrn7_cyclin_N"/>
    <property type="match status" value="1"/>
</dbReference>
<proteinExistence type="inferred from homology"/>
<dbReference type="SMART" id="SM00213">
    <property type="entry name" value="UBQ"/>
    <property type="match status" value="1"/>
</dbReference>
<evidence type="ECO:0000259" key="15">
    <source>
        <dbReference type="SMART" id="SM01377"/>
    </source>
</evidence>
<dbReference type="GO" id="GO:0005634">
    <property type="term" value="C:nucleus"/>
    <property type="evidence" value="ECO:0007669"/>
    <property type="project" value="UniProtKB-SubCell"/>
</dbReference>
<feature type="domain" description="Ubiquitin-like" evidence="14">
    <location>
        <begin position="530"/>
        <end position="601"/>
    </location>
</feature>
<dbReference type="InterPro" id="IPR048540">
    <property type="entry name" value="Rrn7_cyclin_N"/>
</dbReference>
<dbReference type="InterPro" id="IPR011332">
    <property type="entry name" value="Ribosomal_zn-bd"/>
</dbReference>
<dbReference type="OrthoDB" id="428577at2759"/>
<dbReference type="Pfam" id="PF00240">
    <property type="entry name" value="ubiquitin"/>
    <property type="match status" value="1"/>
</dbReference>
<evidence type="ECO:0000256" key="2">
    <source>
        <dbReference type="ARBA" id="ARBA00004123"/>
    </source>
</evidence>
<evidence type="ECO:0000256" key="13">
    <source>
        <dbReference type="SAM" id="MobiDB-lite"/>
    </source>
</evidence>
<keyword evidence="6" id="KW-0963">Cytoplasm</keyword>
<dbReference type="KEGG" id="uvi:66061724"/>
<evidence type="ECO:0000256" key="6">
    <source>
        <dbReference type="ARBA" id="ARBA00022490"/>
    </source>
</evidence>
<name>A0A8E5HJQ4_USTVR</name>
<evidence type="ECO:0000313" key="17">
    <source>
        <dbReference type="Proteomes" id="UP000027002"/>
    </source>
</evidence>
<dbReference type="GeneID" id="66061724"/>
<evidence type="ECO:0000256" key="12">
    <source>
        <dbReference type="ARBA" id="ARBA00045962"/>
    </source>
</evidence>
<dbReference type="GO" id="GO:0005737">
    <property type="term" value="C:cytoplasm"/>
    <property type="evidence" value="ECO:0007669"/>
    <property type="project" value="UniProtKB-SubCell"/>
</dbReference>
<comment type="function">
    <text evidence="12">Component of the ribosome, a large ribonucleoprotein complex responsible for the synthesis of proteins in the cell. The small ribosomal subunit (SSU) binds messenger RNAs (mRNAs) and translates the encoded message by selecting cognate aminoacyl-transfer RNA (tRNA) molecules. The large subunit (LSU) contains the ribosomal catalytic site termed the peptidyl transferase center (PTC), which catalyzes the formation of peptide bonds, thereby polymerizing the amino acids delivered by tRNAs into a polypeptide chain. The nascent polypeptides leave the ribosome through a tunnel in the LSU and interact with protein factors that function in enzymatic processing, targeting, and the membrane insertion of nascent chains at the exit of the ribosomal tunnel. eL40 is essential for translation of a subset of cellular transcripts, including stress response transcripts, such as DDR2.</text>
</comment>
<evidence type="ECO:0000256" key="9">
    <source>
        <dbReference type="ARBA" id="ARBA00023242"/>
    </source>
</evidence>
<dbReference type="CDD" id="cd01803">
    <property type="entry name" value="Ubl_ubiquitin"/>
    <property type="match status" value="1"/>
</dbReference>
<dbReference type="SUPFAM" id="SSF54236">
    <property type="entry name" value="Ubiquitin-like"/>
    <property type="match status" value="1"/>
</dbReference>
<dbReference type="FunFam" id="3.10.20.90:FF:000014">
    <property type="entry name" value="Ubiquitin-60S ribosomal L40 fusion"/>
    <property type="match status" value="1"/>
</dbReference>
<dbReference type="InterPro" id="IPR000626">
    <property type="entry name" value="Ubiquitin-like_dom"/>
</dbReference>
<gene>
    <name evidence="16" type="ORF">UV8b_00946</name>
</gene>
<dbReference type="InterPro" id="IPR038587">
    <property type="entry name" value="Ribosomal_eL40_sf"/>
</dbReference>
<dbReference type="InterPro" id="IPR019954">
    <property type="entry name" value="Ubiquitin_CS"/>
</dbReference>
<keyword evidence="7" id="KW-1017">Isopeptide bond</keyword>
<comment type="function">
    <text evidence="1">Component of the 60S subunit of the ribosome.</text>
</comment>
<dbReference type="PRINTS" id="PR00348">
    <property type="entry name" value="UBIQUITIN"/>
</dbReference>
<dbReference type="Pfam" id="PF01020">
    <property type="entry name" value="Ribosomal_L40e"/>
    <property type="match status" value="1"/>
</dbReference>
<dbReference type="GO" id="GO:0000055">
    <property type="term" value="P:ribosomal large subunit export from nucleus"/>
    <property type="evidence" value="ECO:0007669"/>
    <property type="project" value="UniProtKB-ARBA"/>
</dbReference>
<dbReference type="GO" id="GO:1990904">
    <property type="term" value="C:ribonucleoprotein complex"/>
    <property type="evidence" value="ECO:0007669"/>
    <property type="project" value="UniProtKB-KW"/>
</dbReference>
<evidence type="ECO:0000256" key="7">
    <source>
        <dbReference type="ARBA" id="ARBA00022499"/>
    </source>
</evidence>
<comment type="subcellular location">
    <subcellularLocation>
        <location evidence="3">Cytoplasm</location>
    </subcellularLocation>
    <subcellularLocation>
        <location evidence="2">Nucleus</location>
    </subcellularLocation>
</comment>
<dbReference type="Gene3D" id="3.10.20.90">
    <property type="entry name" value="Phosphatidylinositol 3-kinase Catalytic Subunit, Chain A, domain 1"/>
    <property type="match status" value="1"/>
</dbReference>
<dbReference type="InterPro" id="IPR001975">
    <property type="entry name" value="Ribosomal_eL40_dom"/>
</dbReference>
<sequence>MEGFIQFDLDDEEDAGKMGAVARREKAARGTEKRQLVGQQGKTLYIEAVQLLLRKQVLFLVRDKGHKMETETVLRDLWDLRLRGYGSLSAEADHSDTEIEVFSSQPTDSEEDAKPSWRPRSRAQKWDPERGSSWPTPRLPETIVLCYLACVLLRIPTRLADLRKWAANGSMPYLRAFYELPREMQERMPSPYATVLKTSSCSGLRGEVLYQTAIDLVLSYKVNYDMTFPELNFIPMLVQFAKELALPIESIVVAKRLATNLKYDFGFPVSKSRISPVDHPEVRLLGLLAVSTKLCFPLNPGQVSLLNKEKALMPRFSWEKWEEGYLASLPTDDRSRANRYFENITPSQIVDLDDEGLNTYMAQLSATLAETKTNSLTRFFPTEPQPKSPSPVLDIPDERIDDQARHILAQAVEPSRFEKAGHAESKQDATLYEAFRAREDLSSEAYTFYQAIGNVIGLTVAQEGQGRNLQVICPRGEETERGEAPPQTRERRGFSVCSTSLSPTNFPRKNFAQLAGKLTSSSCTKSGAKMQIFVKTLTGKTITLEVESSDTIDNVKSKIQDKEGIPPDQQRLIFAGKQLEDGRTLADYNIQKESTLHLVLRLRGGIIEPSLKALASKFNCDKMICRKCYARLPPRATNCRKRKCGHTNQLRPKKKLK</sequence>
<accession>A0A8E5HJQ4</accession>
<dbReference type="RefSeq" id="XP_042994378.1">
    <property type="nucleotide sequence ID" value="XM_043138444.1"/>
</dbReference>
<evidence type="ECO:0000313" key="16">
    <source>
        <dbReference type="EMBL" id="QUC16705.1"/>
    </source>
</evidence>
<dbReference type="SMART" id="SM01377">
    <property type="entry name" value="Ribosomal_L40e"/>
    <property type="match status" value="1"/>
</dbReference>
<evidence type="ECO:0000259" key="14">
    <source>
        <dbReference type="SMART" id="SM00213"/>
    </source>
</evidence>
<dbReference type="AlphaFoldDB" id="A0A8E5HJQ4"/>
<evidence type="ECO:0008006" key="18">
    <source>
        <dbReference type="Google" id="ProtNLM"/>
    </source>
</evidence>
<comment type="subunit">
    <text evidence="11">Part of the 60S ribosomal subunit.</text>
</comment>
<dbReference type="SUPFAM" id="SSF57829">
    <property type="entry name" value="Zn-binding ribosomal proteins"/>
    <property type="match status" value="1"/>
</dbReference>
<feature type="domain" description="Large ribosomal subunit protein eL40" evidence="15">
    <location>
        <begin position="606"/>
        <end position="657"/>
    </location>
</feature>
<dbReference type="InterPro" id="IPR029071">
    <property type="entry name" value="Ubiquitin-like_domsf"/>
</dbReference>
<dbReference type="Gene3D" id="4.10.1060.50">
    <property type="match status" value="1"/>
</dbReference>
<dbReference type="FunFam" id="4.10.1060.50:FF:000001">
    <property type="entry name" value="ubiquitin-60S ribosomal protein L40"/>
    <property type="match status" value="1"/>
</dbReference>
<dbReference type="InterPro" id="IPR019956">
    <property type="entry name" value="Ubiquitin_dom"/>
</dbReference>
<feature type="region of interest" description="Disordered" evidence="13">
    <location>
        <begin position="96"/>
        <end position="133"/>
    </location>
</feature>
<dbReference type="GO" id="GO:0016567">
    <property type="term" value="P:protein ubiquitination"/>
    <property type="evidence" value="ECO:0007669"/>
    <property type="project" value="UniProtKB-ARBA"/>
</dbReference>
<evidence type="ECO:0000256" key="10">
    <source>
        <dbReference type="ARBA" id="ARBA00023274"/>
    </source>
</evidence>
<dbReference type="GO" id="GO:0003735">
    <property type="term" value="F:structural constituent of ribosome"/>
    <property type="evidence" value="ECO:0007669"/>
    <property type="project" value="InterPro"/>
</dbReference>
<dbReference type="EMBL" id="CP072753">
    <property type="protein sequence ID" value="QUC16705.1"/>
    <property type="molecule type" value="Genomic_DNA"/>
</dbReference>
<keyword evidence="10" id="KW-0687">Ribonucleoprotein</keyword>
<dbReference type="PANTHER" id="PTHR10666">
    <property type="entry name" value="UBIQUITIN"/>
    <property type="match status" value="1"/>
</dbReference>
<evidence type="ECO:0000256" key="5">
    <source>
        <dbReference type="ARBA" id="ARBA00010570"/>
    </source>
</evidence>
<evidence type="ECO:0000256" key="11">
    <source>
        <dbReference type="ARBA" id="ARBA00035124"/>
    </source>
</evidence>
<keyword evidence="9" id="KW-0539">Nucleus</keyword>
<protein>
    <recommendedName>
        <fullName evidence="18">Ubiquitin</fullName>
    </recommendedName>
</protein>
<dbReference type="GO" id="GO:0006412">
    <property type="term" value="P:translation"/>
    <property type="evidence" value="ECO:0007669"/>
    <property type="project" value="InterPro"/>
</dbReference>
<evidence type="ECO:0000256" key="3">
    <source>
        <dbReference type="ARBA" id="ARBA00004496"/>
    </source>
</evidence>
<evidence type="ECO:0000256" key="4">
    <source>
        <dbReference type="ARBA" id="ARBA00008373"/>
    </source>
</evidence>